<protein>
    <recommendedName>
        <fullName evidence="1">DUF5898 domain-containing protein</fullName>
    </recommendedName>
</protein>
<keyword evidence="4" id="KW-1185">Reference proteome</keyword>
<comment type="caution">
    <text evidence="2">The sequence shown here is derived from an EMBL/GenBank/DDBJ whole genome shotgun (WGS) entry which is preliminary data.</text>
</comment>
<accession>A0AA86QV38</accession>
<dbReference type="EMBL" id="CAXDID020000007">
    <property type="protein sequence ID" value="CAL5976386.1"/>
    <property type="molecule type" value="Genomic_DNA"/>
</dbReference>
<gene>
    <name evidence="3" type="ORF">HINF_LOCUS3790</name>
    <name evidence="2" type="ORF">HINF_LOCUS49706</name>
</gene>
<evidence type="ECO:0000313" key="4">
    <source>
        <dbReference type="Proteomes" id="UP001642409"/>
    </source>
</evidence>
<dbReference type="Pfam" id="PF19250">
    <property type="entry name" value="DUF5898"/>
    <property type="match status" value="1"/>
</dbReference>
<reference evidence="2" key="1">
    <citation type="submission" date="2023-06" db="EMBL/GenBank/DDBJ databases">
        <authorList>
            <person name="Kurt Z."/>
        </authorList>
    </citation>
    <scope>NUCLEOTIDE SEQUENCE</scope>
</reference>
<dbReference type="AlphaFoldDB" id="A0AA86QV38"/>
<dbReference type="InterPro" id="IPR045417">
    <property type="entry name" value="DUF5898"/>
</dbReference>
<dbReference type="PANTHER" id="PTHR34871:SF1">
    <property type="entry name" value="DUF5898 DOMAIN-CONTAINING PROTEIN"/>
    <property type="match status" value="1"/>
</dbReference>
<evidence type="ECO:0000313" key="2">
    <source>
        <dbReference type="EMBL" id="CAI9962061.1"/>
    </source>
</evidence>
<feature type="domain" description="DUF5898" evidence="1">
    <location>
        <begin position="411"/>
        <end position="486"/>
    </location>
</feature>
<reference evidence="3 4" key="2">
    <citation type="submission" date="2024-07" db="EMBL/GenBank/DDBJ databases">
        <authorList>
            <person name="Akdeniz Z."/>
        </authorList>
    </citation>
    <scope>NUCLEOTIDE SEQUENCE [LARGE SCALE GENOMIC DNA]</scope>
</reference>
<organism evidence="2">
    <name type="scientific">Hexamita inflata</name>
    <dbReference type="NCBI Taxonomy" id="28002"/>
    <lineage>
        <taxon>Eukaryota</taxon>
        <taxon>Metamonada</taxon>
        <taxon>Diplomonadida</taxon>
        <taxon>Hexamitidae</taxon>
        <taxon>Hexamitinae</taxon>
        <taxon>Hexamita</taxon>
    </lineage>
</organism>
<proteinExistence type="predicted"/>
<dbReference type="PANTHER" id="PTHR34871">
    <property type="entry name" value="DUF5898 DOMAIN-CONTAINING PROTEIN"/>
    <property type="match status" value="1"/>
</dbReference>
<dbReference type="SUPFAM" id="SSF56112">
    <property type="entry name" value="Protein kinase-like (PK-like)"/>
    <property type="match status" value="1"/>
</dbReference>
<evidence type="ECO:0000313" key="3">
    <source>
        <dbReference type="EMBL" id="CAL5976386.1"/>
    </source>
</evidence>
<evidence type="ECO:0000259" key="1">
    <source>
        <dbReference type="Pfam" id="PF19250"/>
    </source>
</evidence>
<dbReference type="InterPro" id="IPR011009">
    <property type="entry name" value="Kinase-like_dom_sf"/>
</dbReference>
<sequence length="604" mass="70874">MKETIISVADFVKRVSTNDNFDDIFLICNAIFISSVVSKQYINVYCFYKFSLDYLYNSVQQNDQVKMYQVISILEMLNLRPTNFSQLNKVQIPLPYYMFIDKAAEILKDERKETANGPDLRLYGFPPLGEINEPYEGLQIYSQSKSSSKTTYLSVAIKERTFRNIDGLILQKCYSSLHKALLKGSALRWENQAKISYYVQMGLIDVFSLLQMSSILSFDLQMILHEQPEIIAIKKYTDKIPLPICVVEVKQPNTDSKTKREEWDQWVAQLYDYMYLIPYKFQTRFSFGILTTYEEWQFFWFEDTDNIAESDGYLPENVFKEFQMLNPKDEREIHCSRIYKCNDLNLIQTLTSFINKANHYSQYRQNLPCPYTQFLTNTDWRWEIVNLKTNLSYSSNAVFNQKNGYFILKKLQHGRDGRVYITSTIDGVIVVVKFSQLKEPNEQRQSLQREASYWNILYYDINKQVAFNQVLNNQYVLIMPYVLRAQLVVNCESLITKIVFKLVEGVGINKKLQLILLEEPLTLALNAINYMVKKEFFHNDIQWRHLALMISGDQNELLPIFIDLTDVSKKINIGTQLENDAQYIEKQMTILKSTLSIKCFVTIE</sequence>
<name>A0AA86QV38_9EUKA</name>
<dbReference type="EMBL" id="CATOUU010000952">
    <property type="protein sequence ID" value="CAI9962061.1"/>
    <property type="molecule type" value="Genomic_DNA"/>
</dbReference>
<dbReference type="Proteomes" id="UP001642409">
    <property type="component" value="Unassembled WGS sequence"/>
</dbReference>